<evidence type="ECO:0000256" key="1">
    <source>
        <dbReference type="SAM" id="Phobius"/>
    </source>
</evidence>
<feature type="transmembrane region" description="Helical" evidence="1">
    <location>
        <begin position="89"/>
        <end position="110"/>
    </location>
</feature>
<keyword evidence="1" id="KW-0812">Transmembrane</keyword>
<keyword evidence="1" id="KW-1133">Transmembrane helix</keyword>
<keyword evidence="2" id="KW-1185">Reference proteome</keyword>
<dbReference type="PANTHER" id="PTHR22941">
    <property type="entry name" value="SERPENTINE RECEPTOR"/>
    <property type="match status" value="1"/>
</dbReference>
<protein>
    <recommendedName>
        <fullName evidence="4">G protein-coupled receptor</fullName>
    </recommendedName>
</protein>
<dbReference type="InterPro" id="IPR019422">
    <property type="entry name" value="7TM_GPCR_serpentine_rcpt_Srh"/>
</dbReference>
<evidence type="ECO:0008006" key="4">
    <source>
        <dbReference type="Google" id="ProtNLM"/>
    </source>
</evidence>
<organism evidence="2 3">
    <name type="scientific">Mesorhabditis belari</name>
    <dbReference type="NCBI Taxonomy" id="2138241"/>
    <lineage>
        <taxon>Eukaryota</taxon>
        <taxon>Metazoa</taxon>
        <taxon>Ecdysozoa</taxon>
        <taxon>Nematoda</taxon>
        <taxon>Chromadorea</taxon>
        <taxon>Rhabditida</taxon>
        <taxon>Rhabditina</taxon>
        <taxon>Rhabditomorpha</taxon>
        <taxon>Rhabditoidea</taxon>
        <taxon>Rhabditidae</taxon>
        <taxon>Mesorhabditinae</taxon>
        <taxon>Mesorhabditis</taxon>
    </lineage>
</organism>
<keyword evidence="1" id="KW-0472">Membrane</keyword>
<evidence type="ECO:0000313" key="3">
    <source>
        <dbReference type="WBParaSite" id="MBELARI_LOCUS6889"/>
    </source>
</evidence>
<evidence type="ECO:0000313" key="2">
    <source>
        <dbReference type="Proteomes" id="UP000887575"/>
    </source>
</evidence>
<dbReference type="WBParaSite" id="MBELARI_LOCUS6889">
    <property type="protein sequence ID" value="MBELARI_LOCUS6889"/>
    <property type="gene ID" value="MBELARI_LOCUS6889"/>
</dbReference>
<dbReference type="Proteomes" id="UP000887575">
    <property type="component" value="Unassembled WGS sequence"/>
</dbReference>
<sequence length="194" mass="22150">MVSPYLIPIQQLPSFTDFLSGDDSIYVAELRPIYPPYLNISAVVLLVLGILIYALITVVQGCSFVCICNYHLTHSCLHMSERTRRLQKSFFAALCIQEAIPVVSMAIPWTYYSILMFLQKDYINPAVNNFFFSILTTHGSVSCVSLIFLTDPYKKFVFGLLKRLPFLRSISYIQRYGNVRRIAVSNTNTSMFTE</sequence>
<feature type="transmembrane region" description="Helical" evidence="1">
    <location>
        <begin position="40"/>
        <end position="68"/>
    </location>
</feature>
<accession>A0AAF3JAP4</accession>
<feature type="transmembrane region" description="Helical" evidence="1">
    <location>
        <begin position="130"/>
        <end position="149"/>
    </location>
</feature>
<dbReference type="Pfam" id="PF10318">
    <property type="entry name" value="7TM_GPCR_Srh"/>
    <property type="match status" value="1"/>
</dbReference>
<dbReference type="AlphaFoldDB" id="A0AAF3JAP4"/>
<dbReference type="PANTHER" id="PTHR22941:SF307">
    <property type="entry name" value="SERPENTINE RECEPTOR, CLASS H"/>
    <property type="match status" value="1"/>
</dbReference>
<name>A0AAF3JAP4_9BILA</name>
<dbReference type="InterPro" id="IPR053220">
    <property type="entry name" value="Nematode_rcpt-like_serp_H"/>
</dbReference>
<reference evidence="3" key="1">
    <citation type="submission" date="2024-02" db="UniProtKB">
        <authorList>
            <consortium name="WormBaseParasite"/>
        </authorList>
    </citation>
    <scope>IDENTIFICATION</scope>
</reference>
<proteinExistence type="predicted"/>